<gene>
    <name evidence="2" type="ORF">RRF57_004153</name>
</gene>
<dbReference type="AlphaFoldDB" id="A0AAN7UG60"/>
<evidence type="ECO:0000256" key="1">
    <source>
        <dbReference type="SAM" id="MobiDB-lite"/>
    </source>
</evidence>
<feature type="region of interest" description="Disordered" evidence="1">
    <location>
        <begin position="1"/>
        <end position="82"/>
    </location>
</feature>
<name>A0AAN7UG60_9PEZI</name>
<protein>
    <submittedName>
        <fullName evidence="2">Uncharacterized protein</fullName>
    </submittedName>
</protein>
<proteinExistence type="predicted"/>
<feature type="compositionally biased region" description="Polar residues" evidence="1">
    <location>
        <begin position="1"/>
        <end position="32"/>
    </location>
</feature>
<dbReference type="EMBL" id="JAWHQM010000008">
    <property type="protein sequence ID" value="KAK5628438.1"/>
    <property type="molecule type" value="Genomic_DNA"/>
</dbReference>
<feature type="compositionally biased region" description="Polar residues" evidence="1">
    <location>
        <begin position="68"/>
        <end position="82"/>
    </location>
</feature>
<accession>A0AAN7UG60</accession>
<comment type="caution">
    <text evidence="2">The sequence shown here is derived from an EMBL/GenBank/DDBJ whole genome shotgun (WGS) entry which is preliminary data.</text>
</comment>
<dbReference type="Proteomes" id="UP001305414">
    <property type="component" value="Unassembled WGS sequence"/>
</dbReference>
<organism evidence="2 3">
    <name type="scientific">Xylaria bambusicola</name>
    <dbReference type="NCBI Taxonomy" id="326684"/>
    <lineage>
        <taxon>Eukaryota</taxon>
        <taxon>Fungi</taxon>
        <taxon>Dikarya</taxon>
        <taxon>Ascomycota</taxon>
        <taxon>Pezizomycotina</taxon>
        <taxon>Sordariomycetes</taxon>
        <taxon>Xylariomycetidae</taxon>
        <taxon>Xylariales</taxon>
        <taxon>Xylariaceae</taxon>
        <taxon>Xylaria</taxon>
    </lineage>
</organism>
<sequence>MADNTATRPVTSLSVRPNSSMSVRTQSSTTIATKKGRPAAPPRKNSGRAPRAPRKTTKPATAKVEMGSSATTQIVPTTGDINDSLLPKNQTIMAKPKVRLQKLLL</sequence>
<evidence type="ECO:0000313" key="3">
    <source>
        <dbReference type="Proteomes" id="UP001305414"/>
    </source>
</evidence>
<reference evidence="2 3" key="1">
    <citation type="submission" date="2023-10" db="EMBL/GenBank/DDBJ databases">
        <title>Draft genome sequence of Xylaria bambusicola isolate GMP-LS, the root and basal stem rot pathogen of sugarcane in Indonesia.</title>
        <authorList>
            <person name="Selvaraj P."/>
            <person name="Muralishankar V."/>
            <person name="Muruganantham S."/>
            <person name="Sp S."/>
            <person name="Haryani S."/>
            <person name="Lau K.J.X."/>
            <person name="Naqvi N.I."/>
        </authorList>
    </citation>
    <scope>NUCLEOTIDE SEQUENCE [LARGE SCALE GENOMIC DNA]</scope>
    <source>
        <strain evidence="2">GMP-LS</strain>
    </source>
</reference>
<keyword evidence="3" id="KW-1185">Reference proteome</keyword>
<evidence type="ECO:0000313" key="2">
    <source>
        <dbReference type="EMBL" id="KAK5628438.1"/>
    </source>
</evidence>